<gene>
    <name evidence="1" type="ORF">PC113_g14845</name>
</gene>
<dbReference type="CDD" id="cd00065">
    <property type="entry name" value="FYVE_like_SF"/>
    <property type="match status" value="1"/>
</dbReference>
<organism evidence="1 2">
    <name type="scientific">Phytophthora cactorum</name>
    <dbReference type="NCBI Taxonomy" id="29920"/>
    <lineage>
        <taxon>Eukaryota</taxon>
        <taxon>Sar</taxon>
        <taxon>Stramenopiles</taxon>
        <taxon>Oomycota</taxon>
        <taxon>Peronosporomycetes</taxon>
        <taxon>Peronosporales</taxon>
        <taxon>Peronosporaceae</taxon>
        <taxon>Phytophthora</taxon>
    </lineage>
</organism>
<dbReference type="VEuPathDB" id="FungiDB:PC110_g16185"/>
<sequence>MGFGGVEAQRASYGHNAATRRLRKFSPAVKALPAVKTLNHHVATSHQRRAAGPEPVSLTHLLRNLSWSGSRVAAAFCFVVECRVTPRCLSFQNLSSIATGCKAVRIMTKCTLAAGVVPDRVHLSQTKHQELTDMADGIIAETLHTYEYFVANGRQLPSDQWKHVKAREKVRVFRSRRGRLRKMHSQSYDEKDPSRPRLMSAGAMEQHQRQAAAYGRPYAYDDPIPDEEISTTTTSSSSDAGSFSLFEDSVLVKVKPSHVPLMIATGQIDGTLEDVAYGGLANTKHAWLVRNSYVHNDSFDDRKVLAVLQSPSEEDPFRSVTIKWGTADYGAFTTRRDLTYLESQGMAFDSDGERIFYYLIHSIELDDCPRLDLSHNIIRIQLSVAYITRQLNDDTVEMFGRGFVDPRGDMMESYGVMLLANNITSSAGVVECSNMKKLSYLMTLRRRSDASGIIQSSDCGVCHRSLSKLGSLLQSPSGCPVCRRVTCSKCSVQKKLTIQASTEITQKNFTFCLPCVIEAKELSAWEVATACLRSS</sequence>
<name>A0A8T0YIX3_9STRA</name>
<dbReference type="InterPro" id="IPR023393">
    <property type="entry name" value="START-like_dom_sf"/>
</dbReference>
<evidence type="ECO:0008006" key="3">
    <source>
        <dbReference type="Google" id="ProtNLM"/>
    </source>
</evidence>
<dbReference type="PANTHER" id="PTHR13510">
    <property type="entry name" value="FYVE-FINGER-CONTAINING RAB5 EFFECTOR PROTEIN RABENOSYN-5-RELATED"/>
    <property type="match status" value="1"/>
</dbReference>
<comment type="caution">
    <text evidence="1">The sequence shown here is derived from an EMBL/GenBank/DDBJ whole genome shotgun (WGS) entry which is preliminary data.</text>
</comment>
<evidence type="ECO:0000313" key="1">
    <source>
        <dbReference type="EMBL" id="KAG2852649.1"/>
    </source>
</evidence>
<proteinExistence type="predicted"/>
<dbReference type="Proteomes" id="UP000735874">
    <property type="component" value="Unassembled WGS sequence"/>
</dbReference>
<dbReference type="AlphaFoldDB" id="A0A8T0YIX3"/>
<dbReference type="EMBL" id="RCMG01000529">
    <property type="protein sequence ID" value="KAG2852649.1"/>
    <property type="molecule type" value="Genomic_DNA"/>
</dbReference>
<protein>
    <recommendedName>
        <fullName evidence="3">START-like domain</fullName>
    </recommendedName>
</protein>
<dbReference type="InterPro" id="IPR052727">
    <property type="entry name" value="Rab4/Rab5_effector"/>
</dbReference>
<dbReference type="Gene3D" id="3.30.530.20">
    <property type="match status" value="1"/>
</dbReference>
<evidence type="ECO:0000313" key="2">
    <source>
        <dbReference type="Proteomes" id="UP000735874"/>
    </source>
</evidence>
<reference evidence="1" key="1">
    <citation type="submission" date="2018-10" db="EMBL/GenBank/DDBJ databases">
        <title>Effector identification in a new, highly contiguous assembly of the strawberry crown rot pathogen Phytophthora cactorum.</title>
        <authorList>
            <person name="Armitage A.D."/>
            <person name="Nellist C.F."/>
            <person name="Bates H."/>
            <person name="Vickerstaff R.J."/>
            <person name="Harrison R.J."/>
        </authorList>
    </citation>
    <scope>NUCLEOTIDE SEQUENCE</scope>
    <source>
        <strain evidence="1">15-7</strain>
    </source>
</reference>
<accession>A0A8T0YIX3</accession>
<dbReference type="PANTHER" id="PTHR13510:SF44">
    <property type="entry name" value="RABENOSYN-5"/>
    <property type="match status" value="1"/>
</dbReference>